<reference evidence="2" key="1">
    <citation type="submission" date="2011-04" db="EMBL/GenBank/DDBJ databases">
        <title>Evolution of plant cell wall degrading machinery underlies the functional diversity of forest fungi.</title>
        <authorList>
            <consortium name="US DOE Joint Genome Institute (JGI-PGF)"/>
            <person name="Eastwood D.C."/>
            <person name="Floudas D."/>
            <person name="Binder M."/>
            <person name="Majcherczyk A."/>
            <person name="Schneider P."/>
            <person name="Aerts A."/>
            <person name="Asiegbu F.O."/>
            <person name="Baker S.E."/>
            <person name="Barry K."/>
            <person name="Bendiksby M."/>
            <person name="Blumentritt M."/>
            <person name="Coutinho P.M."/>
            <person name="Cullen D."/>
            <person name="Cullen D."/>
            <person name="Gathman A."/>
            <person name="Goodell B."/>
            <person name="Henrissat B."/>
            <person name="Ihrmark K."/>
            <person name="Kauserud H."/>
            <person name="Kohler A."/>
            <person name="LaButti K."/>
            <person name="Lapidus A."/>
            <person name="Lavin J.L."/>
            <person name="Lee Y.-H."/>
            <person name="Lindquist E."/>
            <person name="Lilly W."/>
            <person name="Lucas S."/>
            <person name="Morin E."/>
            <person name="Murat C."/>
            <person name="Oguiza J.A."/>
            <person name="Park J."/>
            <person name="Pisabarro A.G."/>
            <person name="Riley R."/>
            <person name="Rosling A."/>
            <person name="Salamov A."/>
            <person name="Schmidt O."/>
            <person name="Schmutz J."/>
            <person name="Skrede I."/>
            <person name="Stenlid J."/>
            <person name="Wiebenga A."/>
            <person name="Xie X."/>
            <person name="Kues U."/>
            <person name="Hibbett D.S."/>
            <person name="Hoffmeister D."/>
            <person name="Hogberg N."/>
            <person name="Martin F."/>
            <person name="Grigoriev I.V."/>
            <person name="Watkinson S.C."/>
        </authorList>
    </citation>
    <scope>NUCLEOTIDE SEQUENCE</scope>
    <source>
        <strain evidence="2">S7.9</strain>
    </source>
</reference>
<gene>
    <name evidence="2" type="ORF">SERLADRAFT_415258</name>
</gene>
<dbReference type="HOGENOM" id="CLU_028832_1_1_1"/>
<feature type="compositionally biased region" description="Low complexity" evidence="1">
    <location>
        <begin position="504"/>
        <end position="514"/>
    </location>
</feature>
<proteinExistence type="predicted"/>
<feature type="compositionally biased region" description="Polar residues" evidence="1">
    <location>
        <begin position="525"/>
        <end position="535"/>
    </location>
</feature>
<feature type="compositionally biased region" description="Basic and acidic residues" evidence="1">
    <location>
        <begin position="454"/>
        <end position="463"/>
    </location>
</feature>
<feature type="region of interest" description="Disordered" evidence="1">
    <location>
        <begin position="450"/>
        <end position="535"/>
    </location>
</feature>
<evidence type="ECO:0000313" key="2">
    <source>
        <dbReference type="EMBL" id="EGO25856.1"/>
    </source>
</evidence>
<accession>F8NUE4</accession>
<evidence type="ECO:0000256" key="1">
    <source>
        <dbReference type="SAM" id="MobiDB-lite"/>
    </source>
</evidence>
<feature type="region of interest" description="Disordered" evidence="1">
    <location>
        <begin position="1"/>
        <end position="96"/>
    </location>
</feature>
<dbReference type="RefSeq" id="XP_007317978.1">
    <property type="nucleotide sequence ID" value="XM_007317916.1"/>
</dbReference>
<feature type="compositionally biased region" description="Polar residues" evidence="1">
    <location>
        <begin position="85"/>
        <end position="95"/>
    </location>
</feature>
<feature type="compositionally biased region" description="Polar residues" evidence="1">
    <location>
        <begin position="1"/>
        <end position="10"/>
    </location>
</feature>
<dbReference type="EMBL" id="GL945433">
    <property type="protein sequence ID" value="EGO25856.1"/>
    <property type="molecule type" value="Genomic_DNA"/>
</dbReference>
<dbReference type="Proteomes" id="UP000008064">
    <property type="component" value="Unassembled WGS sequence"/>
</dbReference>
<sequence length="535" mass="57304">MLTFLKSSPKSPKVTKASEKQPEAAVTPDSTVPEPLETRSAHTEVSLHSSQTDIPAASASTPLSPKDTPLPDSPLLSPTVLDSPNTSPYGKQSSPDARRFSFRSFTFLSNRTNEHKPALSTEQEHDKKVRASAAHAKRIARPAFSNSDKRAKQSALIVRSLIVGAAAPAPPKTTKAVTKPEISRVKSQLMQRKSANKVIAHLRALPITDQSTAFNSKGVDEEERDNDGPIHAVCLDATDAEAHERHFSRLTKDATADDTTHCDFPSVITASISSLSMVIQDMHLVSLITSPGLGIGQPGDGEGLLAGSLPTAETVLNGIQQITPQLMALGFATGKAVLPDHTGVYPPKDRISVLTYWWGLEVVLPPTTLSYLDSAKSVSGAVINFLTALSVINNGVREVLPFVRYIGQFIDFEFDSIKKENKGHGVVCAATWIMPAAMVPRAWDFPPPPPPKVVVHDEDKTEGDVSAPVKPSTEIPRPSSAYSDESSGIVDHSNPIAAMPPVLPELVVSSPPSEDGQEEAHDEPSSNQLPEQEAA</sequence>
<dbReference type="GeneID" id="18813365"/>
<dbReference type="OrthoDB" id="2434934at2759"/>
<dbReference type="AlphaFoldDB" id="F8NUE4"/>
<name>F8NUE4_SERL9</name>
<dbReference type="KEGG" id="sla:SERLADRAFT_415258"/>
<organism>
    <name type="scientific">Serpula lacrymans var. lacrymans (strain S7.9)</name>
    <name type="common">Dry rot fungus</name>
    <dbReference type="NCBI Taxonomy" id="578457"/>
    <lineage>
        <taxon>Eukaryota</taxon>
        <taxon>Fungi</taxon>
        <taxon>Dikarya</taxon>
        <taxon>Basidiomycota</taxon>
        <taxon>Agaricomycotina</taxon>
        <taxon>Agaricomycetes</taxon>
        <taxon>Agaricomycetidae</taxon>
        <taxon>Boletales</taxon>
        <taxon>Coniophorineae</taxon>
        <taxon>Serpulaceae</taxon>
        <taxon>Serpula</taxon>
    </lineage>
</organism>
<feature type="compositionally biased region" description="Low complexity" evidence="1">
    <location>
        <begin position="73"/>
        <end position="84"/>
    </location>
</feature>
<protein>
    <submittedName>
        <fullName evidence="2">Uncharacterized protein</fullName>
    </submittedName>
</protein>